<proteinExistence type="predicted"/>
<dbReference type="AlphaFoldDB" id="A0A8K0SV83"/>
<protein>
    <submittedName>
        <fullName evidence="2">Uncharacterized protein</fullName>
    </submittedName>
</protein>
<reference evidence="2" key="1">
    <citation type="journal article" date="2021" name="Nat. Commun.">
        <title>Genetic determinants of endophytism in the Arabidopsis root mycobiome.</title>
        <authorList>
            <person name="Mesny F."/>
            <person name="Miyauchi S."/>
            <person name="Thiergart T."/>
            <person name="Pickel B."/>
            <person name="Atanasova L."/>
            <person name="Karlsson M."/>
            <person name="Huettel B."/>
            <person name="Barry K.W."/>
            <person name="Haridas S."/>
            <person name="Chen C."/>
            <person name="Bauer D."/>
            <person name="Andreopoulos W."/>
            <person name="Pangilinan J."/>
            <person name="LaButti K."/>
            <person name="Riley R."/>
            <person name="Lipzen A."/>
            <person name="Clum A."/>
            <person name="Drula E."/>
            <person name="Henrissat B."/>
            <person name="Kohler A."/>
            <person name="Grigoriev I.V."/>
            <person name="Martin F.M."/>
            <person name="Hacquard S."/>
        </authorList>
    </citation>
    <scope>NUCLEOTIDE SEQUENCE</scope>
    <source>
        <strain evidence="2">MPI-CAGE-CH-0235</strain>
    </source>
</reference>
<dbReference type="EMBL" id="JAGPNK010000003">
    <property type="protein sequence ID" value="KAH7324338.1"/>
    <property type="molecule type" value="Genomic_DNA"/>
</dbReference>
<evidence type="ECO:0000313" key="3">
    <source>
        <dbReference type="Proteomes" id="UP000813444"/>
    </source>
</evidence>
<organism evidence="2 3">
    <name type="scientific">Stachybotrys elegans</name>
    <dbReference type="NCBI Taxonomy" id="80388"/>
    <lineage>
        <taxon>Eukaryota</taxon>
        <taxon>Fungi</taxon>
        <taxon>Dikarya</taxon>
        <taxon>Ascomycota</taxon>
        <taxon>Pezizomycotina</taxon>
        <taxon>Sordariomycetes</taxon>
        <taxon>Hypocreomycetidae</taxon>
        <taxon>Hypocreales</taxon>
        <taxon>Stachybotryaceae</taxon>
        <taxon>Stachybotrys</taxon>
    </lineage>
</organism>
<feature type="region of interest" description="Disordered" evidence="1">
    <location>
        <begin position="1"/>
        <end position="28"/>
    </location>
</feature>
<comment type="caution">
    <text evidence="2">The sequence shown here is derived from an EMBL/GenBank/DDBJ whole genome shotgun (WGS) entry which is preliminary data.</text>
</comment>
<evidence type="ECO:0000256" key="1">
    <source>
        <dbReference type="SAM" id="MobiDB-lite"/>
    </source>
</evidence>
<dbReference type="Proteomes" id="UP000813444">
    <property type="component" value="Unassembled WGS sequence"/>
</dbReference>
<gene>
    <name evidence="2" type="ORF">B0I35DRAFT_159985</name>
</gene>
<accession>A0A8K0SV83</accession>
<keyword evidence="3" id="KW-1185">Reference proteome</keyword>
<name>A0A8K0SV83_9HYPO</name>
<evidence type="ECO:0000313" key="2">
    <source>
        <dbReference type="EMBL" id="KAH7324338.1"/>
    </source>
</evidence>
<sequence>MDQTPERPRASRPQPLIVISPSPQKKTPIKIERDGDDWKILADIPEFRGQHNVPDTFNELTRIDLAGPALSPVFSMFMLSLGTIECDGRGTRRPAVRITATKAITRAEVMDLARDVLGKMLKLDHDQASLEAEVDAIFTKPRLHVLPAEARDKLYFWAAQHNKPELMSELRLVCGIKETSTETINLVQPFHPGNTGNPILDLAEGLKGVATAVEKDVGEVIMAEQSRLAAWAVWCQLGNAKTAVSLPTDGIRSRLQASALGTQSSSSADSSGTVIVKSDEVPGLHAPRPRSCVGPGIIQALQNASSDEPKTVKDDKMIEDAWKKMAMAVHYVDGTKAAQYGLQHTFKTLALNVTGRRGYEELMASIGGENGSKTRKEWDTVKEIWHNNLRFEFDELLVDI</sequence>